<evidence type="ECO:0000313" key="2">
    <source>
        <dbReference type="EMBL" id="MDP4528928.1"/>
    </source>
</evidence>
<keyword evidence="1" id="KW-0472">Membrane</keyword>
<keyword evidence="1" id="KW-1133">Transmembrane helix</keyword>
<keyword evidence="3" id="KW-1185">Reference proteome</keyword>
<protein>
    <submittedName>
        <fullName evidence="2">DUF3185 family protein</fullName>
    </submittedName>
</protein>
<name>A0ABT9GPN9_9GAMM</name>
<comment type="caution">
    <text evidence="2">The sequence shown here is derived from an EMBL/GenBank/DDBJ whole genome shotgun (WGS) entry which is preliminary data.</text>
</comment>
<dbReference type="EMBL" id="JAUZVY010000002">
    <property type="protein sequence ID" value="MDP4528928.1"/>
    <property type="molecule type" value="Genomic_DNA"/>
</dbReference>
<dbReference type="RefSeq" id="WP_305945019.1">
    <property type="nucleotide sequence ID" value="NZ_JAUZVY010000002.1"/>
</dbReference>
<evidence type="ECO:0000256" key="1">
    <source>
        <dbReference type="SAM" id="Phobius"/>
    </source>
</evidence>
<evidence type="ECO:0000313" key="3">
    <source>
        <dbReference type="Proteomes" id="UP001236258"/>
    </source>
</evidence>
<dbReference type="NCBIfam" id="TIGR01167">
    <property type="entry name" value="LPXTG_anchor"/>
    <property type="match status" value="1"/>
</dbReference>
<reference evidence="2 3" key="1">
    <citation type="submission" date="2023-08" db="EMBL/GenBank/DDBJ databases">
        <authorList>
            <person name="Joshi A."/>
            <person name="Thite S."/>
        </authorList>
    </citation>
    <scope>NUCLEOTIDE SEQUENCE [LARGE SCALE GENOMIC DNA]</scope>
    <source>
        <strain evidence="2 3">1E1</strain>
    </source>
</reference>
<sequence>MQRIIGIAALAAGAILLYFSYTEYHSTASQITEVLTGNPTDNTVLYLVLGVIAVILGLGLLLRKGR</sequence>
<accession>A0ABT9GPN9</accession>
<keyword evidence="1" id="KW-0812">Transmembrane</keyword>
<proteinExistence type="predicted"/>
<organism evidence="2 3">
    <name type="scientific">Alkalimonas delamerensis</name>
    <dbReference type="NCBI Taxonomy" id="265981"/>
    <lineage>
        <taxon>Bacteria</taxon>
        <taxon>Pseudomonadati</taxon>
        <taxon>Pseudomonadota</taxon>
        <taxon>Gammaproteobacteria</taxon>
        <taxon>Alkalimonas</taxon>
    </lineage>
</organism>
<dbReference type="Proteomes" id="UP001236258">
    <property type="component" value="Unassembled WGS sequence"/>
</dbReference>
<feature type="transmembrane region" description="Helical" evidence="1">
    <location>
        <begin position="44"/>
        <end position="62"/>
    </location>
</feature>
<dbReference type="Pfam" id="PF11381">
    <property type="entry name" value="DUF3185"/>
    <property type="match status" value="1"/>
</dbReference>
<dbReference type="InterPro" id="IPR021521">
    <property type="entry name" value="DUF3185"/>
</dbReference>
<gene>
    <name evidence="2" type="ORF">Q3O59_07795</name>
</gene>